<comment type="cofactor">
    <cofactor evidence="1">
        <name>[4Fe-4S] cluster</name>
        <dbReference type="ChEBI" id="CHEBI:49883"/>
    </cofactor>
</comment>
<evidence type="ECO:0000256" key="3">
    <source>
        <dbReference type="ARBA" id="ARBA00022723"/>
    </source>
</evidence>
<keyword evidence="3" id="KW-0479">Metal-binding</keyword>
<keyword evidence="4" id="KW-0408">Iron</keyword>
<evidence type="ECO:0000256" key="4">
    <source>
        <dbReference type="ARBA" id="ARBA00023004"/>
    </source>
</evidence>
<dbReference type="GO" id="GO:0051745">
    <property type="term" value="F:4-hydroxy-3-methylbut-2-enyl diphosphate reductase activity"/>
    <property type="evidence" value="ECO:0007669"/>
    <property type="project" value="InterPro"/>
</dbReference>
<dbReference type="Gene3D" id="3.40.50.11270">
    <property type="match status" value="1"/>
</dbReference>
<dbReference type="Pfam" id="PF02401">
    <property type="entry name" value="LYTB"/>
    <property type="match status" value="1"/>
</dbReference>
<dbReference type="CDD" id="cd13944">
    <property type="entry name" value="lytB_ispH"/>
    <property type="match status" value="1"/>
</dbReference>
<comment type="caution">
    <text evidence="6">The sequence shown here is derived from an EMBL/GenBank/DDBJ whole genome shotgun (WGS) entry which is preliminary data.</text>
</comment>
<name>X1LF44_9ZZZZ</name>
<protein>
    <recommendedName>
        <fullName evidence="7">4-hydroxy-3-methylbut-2-enyl diphosphate reductase</fullName>
    </recommendedName>
</protein>
<dbReference type="AlphaFoldDB" id="X1LF44"/>
<dbReference type="GO" id="GO:0050992">
    <property type="term" value="P:dimethylallyl diphosphate biosynthetic process"/>
    <property type="evidence" value="ECO:0007669"/>
    <property type="project" value="InterPro"/>
</dbReference>
<dbReference type="GO" id="GO:0019288">
    <property type="term" value="P:isopentenyl diphosphate biosynthetic process, methylerythritol 4-phosphate pathway"/>
    <property type="evidence" value="ECO:0007669"/>
    <property type="project" value="InterPro"/>
</dbReference>
<evidence type="ECO:0000256" key="2">
    <source>
        <dbReference type="ARBA" id="ARBA00022485"/>
    </source>
</evidence>
<dbReference type="GO" id="GO:0046872">
    <property type="term" value="F:metal ion binding"/>
    <property type="evidence" value="ECO:0007669"/>
    <property type="project" value="UniProtKB-KW"/>
</dbReference>
<dbReference type="GO" id="GO:0051539">
    <property type="term" value="F:4 iron, 4 sulfur cluster binding"/>
    <property type="evidence" value="ECO:0007669"/>
    <property type="project" value="UniProtKB-KW"/>
</dbReference>
<evidence type="ECO:0008006" key="7">
    <source>
        <dbReference type="Google" id="ProtNLM"/>
    </source>
</evidence>
<dbReference type="PANTHER" id="PTHR30426:SF0">
    <property type="entry name" value="4-HYDROXY-3-METHYLBUT-2-ENYL DIPHOSPHATE REDUCTASE"/>
    <property type="match status" value="1"/>
</dbReference>
<evidence type="ECO:0000256" key="5">
    <source>
        <dbReference type="ARBA" id="ARBA00023014"/>
    </source>
</evidence>
<proteinExistence type="inferred from homology"/>
<accession>X1LF44</accession>
<keyword evidence="5" id="KW-0411">Iron-sulfur</keyword>
<dbReference type="InterPro" id="IPR003451">
    <property type="entry name" value="LytB/IspH"/>
</dbReference>
<dbReference type="PANTHER" id="PTHR30426">
    <property type="entry name" value="4-HYDROXY-3-METHYLBUT-2-ENYL DIPHOSPHATE REDUCTASE"/>
    <property type="match status" value="1"/>
</dbReference>
<sequence length="274" mass="30937">MKIYRARYGGVCFGVKRAIKMALEAARKWKRVYSLGPLIHNRLAVEDLQKKGIITVNDISEIKSKKVIIRSHGAHPDVLKKLYSNGFEIVDATCPRVRRAQRYVEKLIKEGYFVVIIGEKDHPEVKGLLGYGGDRAEIYSEHVKIRKRKIGIVPQTTLDLEHLNEVVSNLMGNVIEMKIYNTICKATILRVKEAVRIAKKADAMIVIGGKNSANTTRLFQMCKKYKPSHHVESVKDINLDWFKNIKSVGITAGASTPKEQVEEVIAYIKKKVPG</sequence>
<keyword evidence="2" id="KW-0004">4Fe-4S</keyword>
<dbReference type="Gene3D" id="3.40.1010.20">
    <property type="entry name" value="4-hydroxy-3-methylbut-2-enyl diphosphate reductase, catalytic domain"/>
    <property type="match status" value="2"/>
</dbReference>
<gene>
    <name evidence="6" type="ORF">S06H3_03541</name>
</gene>
<evidence type="ECO:0000313" key="6">
    <source>
        <dbReference type="EMBL" id="GAH92778.1"/>
    </source>
</evidence>
<organism evidence="6">
    <name type="scientific">marine sediment metagenome</name>
    <dbReference type="NCBI Taxonomy" id="412755"/>
    <lineage>
        <taxon>unclassified sequences</taxon>
        <taxon>metagenomes</taxon>
        <taxon>ecological metagenomes</taxon>
    </lineage>
</organism>
<dbReference type="NCBIfam" id="TIGR00216">
    <property type="entry name" value="ispH_lytB"/>
    <property type="match status" value="1"/>
</dbReference>
<evidence type="ECO:0000256" key="1">
    <source>
        <dbReference type="ARBA" id="ARBA00001966"/>
    </source>
</evidence>
<dbReference type="HAMAP" id="MF_00191">
    <property type="entry name" value="IspH"/>
    <property type="match status" value="1"/>
</dbReference>
<reference evidence="6" key="1">
    <citation type="journal article" date="2014" name="Front. Microbiol.">
        <title>High frequency of phylogenetically diverse reductive dehalogenase-homologous genes in deep subseafloor sedimentary metagenomes.</title>
        <authorList>
            <person name="Kawai M."/>
            <person name="Futagami T."/>
            <person name="Toyoda A."/>
            <person name="Takaki Y."/>
            <person name="Nishi S."/>
            <person name="Hori S."/>
            <person name="Arai W."/>
            <person name="Tsubouchi T."/>
            <person name="Morono Y."/>
            <person name="Uchiyama I."/>
            <person name="Ito T."/>
            <person name="Fujiyama A."/>
            <person name="Inagaki F."/>
            <person name="Takami H."/>
        </authorList>
    </citation>
    <scope>NUCLEOTIDE SEQUENCE</scope>
    <source>
        <strain evidence="6">Expedition CK06-06</strain>
    </source>
</reference>
<dbReference type="EMBL" id="BARV01001164">
    <property type="protein sequence ID" value="GAH92778.1"/>
    <property type="molecule type" value="Genomic_DNA"/>
</dbReference>